<proteinExistence type="predicted"/>
<reference evidence="1 2" key="1">
    <citation type="submission" date="2011-04" db="EMBL/GenBank/DDBJ databases">
        <authorList>
            <person name="Muzny D."/>
            <person name="Qin X."/>
            <person name="Deng J."/>
            <person name="Jiang H."/>
            <person name="Liu Y."/>
            <person name="Qu J."/>
            <person name="Song X.-Z."/>
            <person name="Zhang L."/>
            <person name="Thornton R."/>
            <person name="Coyle M."/>
            <person name="Francisco L."/>
            <person name="Jackson L."/>
            <person name="Javaid M."/>
            <person name="Korchina V."/>
            <person name="Kovar C."/>
            <person name="Mata R."/>
            <person name="Mathew T."/>
            <person name="Ngo R."/>
            <person name="Nguyen L."/>
            <person name="Nguyen N."/>
            <person name="Okwuonu G."/>
            <person name="Ongeri F."/>
            <person name="Pham C."/>
            <person name="Simmons D."/>
            <person name="Wilczek-Boney K."/>
            <person name="Hale W."/>
            <person name="Jakkamsetti A."/>
            <person name="Pham P."/>
            <person name="Ruth R."/>
            <person name="San Lucas F."/>
            <person name="Warren J."/>
            <person name="Zhang J."/>
            <person name="Zhao Z."/>
            <person name="Zhou C."/>
            <person name="Zhu D."/>
            <person name="Lee S."/>
            <person name="Bess C."/>
            <person name="Blankenburg K."/>
            <person name="Forbes L."/>
            <person name="Fu Q."/>
            <person name="Gubbala S."/>
            <person name="Hirani K."/>
            <person name="Jayaseelan J.C."/>
            <person name="Lara F."/>
            <person name="Munidasa M."/>
            <person name="Palculict T."/>
            <person name="Patil S."/>
            <person name="Pu L.-L."/>
            <person name="Saada N."/>
            <person name="Tang L."/>
            <person name="Weissenberger G."/>
            <person name="Zhu Y."/>
            <person name="Hemphill L."/>
            <person name="Shang Y."/>
            <person name="Youmans B."/>
            <person name="Ayvaz T."/>
            <person name="Ross M."/>
            <person name="Santibanez J."/>
            <person name="Aqrawi P."/>
            <person name="Gross S."/>
            <person name="Joshi V."/>
            <person name="Fowler G."/>
            <person name="Nazareth L."/>
            <person name="Reid J."/>
            <person name="Worley K."/>
            <person name="Petrosino J."/>
            <person name="Highlander S."/>
            <person name="Gibbs R."/>
        </authorList>
    </citation>
    <scope>NUCLEOTIDE SEQUENCE [LARGE SCALE GENOMIC DNA]</scope>
    <source>
        <strain evidence="1 2">DSM 3688</strain>
    </source>
</reference>
<sequence length="212" mass="21756">MVMRGGLLLSMGLGEFWEVVVDGPAVGSLLPVAGIVVGGGEVAYLQSGEAPGLAGLAGEGGHGVGVEPLQVVGIAGTALHERDVPSALARDGGGEEGKPLAAGIGNALQRVGQQPGVHEFVQSVGIDTVPGLVGFRGRADAHEPLLHSLLALRPLAFKADGAVDAQKTNGAEHQRADREQVDVFEVILQTGLHFSFFIVTFVCEKAVMALQS</sequence>
<dbReference type="EMBL" id="AFPW01000010">
    <property type="protein sequence ID" value="EGQ16081.1"/>
    <property type="molecule type" value="Genomic_DNA"/>
</dbReference>
<gene>
    <name evidence="1" type="ORF">HMPREF9136_0767</name>
</gene>
<name>F9D1N9_PREDD</name>
<evidence type="ECO:0000313" key="2">
    <source>
        <dbReference type="Proteomes" id="UP000007820"/>
    </source>
</evidence>
<comment type="caution">
    <text evidence="1">The sequence shown here is derived from an EMBL/GenBank/DDBJ whole genome shotgun (WGS) entry which is preliminary data.</text>
</comment>
<protein>
    <submittedName>
        <fullName evidence="1">Uncharacterized protein</fullName>
    </submittedName>
</protein>
<evidence type="ECO:0000313" key="1">
    <source>
        <dbReference type="EMBL" id="EGQ16081.1"/>
    </source>
</evidence>
<dbReference type="Proteomes" id="UP000007820">
    <property type="component" value="Unassembled WGS sequence"/>
</dbReference>
<accession>F9D1N9</accession>
<organism evidence="1 2">
    <name type="scientific">Prevotella dentalis (strain ATCC 49559 / DSM 3688 / JCM 13448 / NCTC 12043 / ES 2772)</name>
    <name type="common">Mitsuokella dentalis</name>
    <dbReference type="NCBI Taxonomy" id="908937"/>
    <lineage>
        <taxon>Bacteria</taxon>
        <taxon>Pseudomonadati</taxon>
        <taxon>Bacteroidota</taxon>
        <taxon>Bacteroidia</taxon>
        <taxon>Bacteroidales</taxon>
        <taxon>Prevotellaceae</taxon>
        <taxon>Prevotella</taxon>
    </lineage>
</organism>
<dbReference type="AlphaFoldDB" id="F9D1N9"/>